<proteinExistence type="predicted"/>
<evidence type="ECO:0000256" key="2">
    <source>
        <dbReference type="SAM" id="MobiDB-lite"/>
    </source>
</evidence>
<keyword evidence="3" id="KW-0812">Transmembrane</keyword>
<dbReference type="GO" id="GO:0008028">
    <property type="term" value="F:monocarboxylic acid transmembrane transporter activity"/>
    <property type="evidence" value="ECO:0007669"/>
    <property type="project" value="TreeGrafter"/>
</dbReference>
<reference evidence="5 6" key="1">
    <citation type="journal article" date="2017" name="Nat. Ecol. Evol.">
        <title>Scallop genome provides insights into evolution of bilaterian karyotype and development.</title>
        <authorList>
            <person name="Wang S."/>
            <person name="Zhang J."/>
            <person name="Jiao W."/>
            <person name="Li J."/>
            <person name="Xun X."/>
            <person name="Sun Y."/>
            <person name="Guo X."/>
            <person name="Huan P."/>
            <person name="Dong B."/>
            <person name="Zhang L."/>
            <person name="Hu X."/>
            <person name="Sun X."/>
            <person name="Wang J."/>
            <person name="Zhao C."/>
            <person name="Wang Y."/>
            <person name="Wang D."/>
            <person name="Huang X."/>
            <person name="Wang R."/>
            <person name="Lv J."/>
            <person name="Li Y."/>
            <person name="Zhang Z."/>
            <person name="Liu B."/>
            <person name="Lu W."/>
            <person name="Hui Y."/>
            <person name="Liang J."/>
            <person name="Zhou Z."/>
            <person name="Hou R."/>
            <person name="Li X."/>
            <person name="Liu Y."/>
            <person name="Li H."/>
            <person name="Ning X."/>
            <person name="Lin Y."/>
            <person name="Zhao L."/>
            <person name="Xing Q."/>
            <person name="Dou J."/>
            <person name="Li Y."/>
            <person name="Mao J."/>
            <person name="Guo H."/>
            <person name="Dou H."/>
            <person name="Li T."/>
            <person name="Mu C."/>
            <person name="Jiang W."/>
            <person name="Fu Q."/>
            <person name="Fu X."/>
            <person name="Miao Y."/>
            <person name="Liu J."/>
            <person name="Yu Q."/>
            <person name="Li R."/>
            <person name="Liao H."/>
            <person name="Li X."/>
            <person name="Kong Y."/>
            <person name="Jiang Z."/>
            <person name="Chourrout D."/>
            <person name="Li R."/>
            <person name="Bao Z."/>
        </authorList>
    </citation>
    <scope>NUCLEOTIDE SEQUENCE [LARGE SCALE GENOMIC DNA]</scope>
    <source>
        <strain evidence="5 6">PY_sf001</strain>
    </source>
</reference>
<evidence type="ECO:0000313" key="6">
    <source>
        <dbReference type="Proteomes" id="UP000242188"/>
    </source>
</evidence>
<protein>
    <submittedName>
        <fullName evidence="5">Monocarboxylate transporter 14</fullName>
    </submittedName>
</protein>
<dbReference type="Gene3D" id="1.20.1250.20">
    <property type="entry name" value="MFS general substrate transporter like domains"/>
    <property type="match status" value="1"/>
</dbReference>
<feature type="compositionally biased region" description="Polar residues" evidence="2">
    <location>
        <begin position="11"/>
        <end position="21"/>
    </location>
</feature>
<feature type="domain" description="Major facilitator superfamily (MFS) profile" evidence="4">
    <location>
        <begin position="115"/>
        <end position="552"/>
    </location>
</feature>
<feature type="transmembrane region" description="Helical" evidence="3">
    <location>
        <begin position="436"/>
        <end position="458"/>
    </location>
</feature>
<dbReference type="InterPro" id="IPR011701">
    <property type="entry name" value="MFS"/>
</dbReference>
<feature type="transmembrane region" description="Helical" evidence="3">
    <location>
        <begin position="269"/>
        <end position="291"/>
    </location>
</feature>
<dbReference type="OrthoDB" id="6099974at2759"/>
<dbReference type="EMBL" id="NEDP02002776">
    <property type="protein sequence ID" value="OWF50041.1"/>
    <property type="molecule type" value="Genomic_DNA"/>
</dbReference>
<sequence>MYALPLPKASGNDTTSGEEMNDSVTTVKVGSNKNKTEQGFGGLSSKVNDSNIFPVGIYRKVSEATSISERQYVTTKINDRAKNFHIYTFVTCLTAINYQYKPEKDKGKGEVSHRKWAVLIAGFFELFLCTGLPFSMTVLNVAFLEEFGKTKAETSLIQSVATGMFFIAGLPSGTAVGKYGTRKVGIFGGLLTFLGTALSFFATDILFLIATVGFITGVGSSACYISASTSVGEYFDGKSKLVALSFLSFGSGFGTMTFPYLLDILSREFGWRGCLLIVSGLMANIVPCFCVSKPRSVGVSSPNTDAPNGGLCNGKHSFIRKWFHCPQQKQQEPEFSSRLSVVSTSSTTDMLHSRREDSFCVKIKTLFQNKVYIVFTLAILTALPAVNSILIFLVNILQSKGFDQPTAVFLYFFMNLVSTAFRLVPGFCKRIPHMSVLMVPVFFTSIGAVACALLPGAVTYEQHLLLLGLLGTMIGGTVTVISVTTMKLVGMKNYSTGLGVTITAVGISNTCAGPIAGYLRDSTGSYTLSFYGVSAVLVFATCLYALAAFLRKYQGEDSDSIEKYLENGRRGTKRRSSILPWKGKVEFIF</sequence>
<dbReference type="AlphaFoldDB" id="A0A210QMV9"/>
<dbReference type="InterPro" id="IPR050327">
    <property type="entry name" value="Proton-linked_MCT"/>
</dbReference>
<feature type="transmembrane region" description="Helical" evidence="3">
    <location>
        <begin position="184"/>
        <end position="202"/>
    </location>
</feature>
<keyword evidence="6" id="KW-1185">Reference proteome</keyword>
<feature type="region of interest" description="Disordered" evidence="2">
    <location>
        <begin position="1"/>
        <end position="21"/>
    </location>
</feature>
<feature type="transmembrane region" description="Helical" evidence="3">
    <location>
        <begin position="371"/>
        <end position="394"/>
    </location>
</feature>
<evidence type="ECO:0000256" key="1">
    <source>
        <dbReference type="ARBA" id="ARBA00004141"/>
    </source>
</evidence>
<feature type="transmembrane region" description="Helical" evidence="3">
    <location>
        <begin position="464"/>
        <end position="484"/>
    </location>
</feature>
<dbReference type="Proteomes" id="UP000242188">
    <property type="component" value="Unassembled WGS sequence"/>
</dbReference>
<dbReference type="SUPFAM" id="SSF103473">
    <property type="entry name" value="MFS general substrate transporter"/>
    <property type="match status" value="1"/>
</dbReference>
<dbReference type="InterPro" id="IPR036259">
    <property type="entry name" value="MFS_trans_sf"/>
</dbReference>
<organism evidence="5 6">
    <name type="scientific">Mizuhopecten yessoensis</name>
    <name type="common">Japanese scallop</name>
    <name type="synonym">Patinopecten yessoensis</name>
    <dbReference type="NCBI Taxonomy" id="6573"/>
    <lineage>
        <taxon>Eukaryota</taxon>
        <taxon>Metazoa</taxon>
        <taxon>Spiralia</taxon>
        <taxon>Lophotrochozoa</taxon>
        <taxon>Mollusca</taxon>
        <taxon>Bivalvia</taxon>
        <taxon>Autobranchia</taxon>
        <taxon>Pteriomorphia</taxon>
        <taxon>Pectinida</taxon>
        <taxon>Pectinoidea</taxon>
        <taxon>Pectinidae</taxon>
        <taxon>Mizuhopecten</taxon>
    </lineage>
</organism>
<evidence type="ECO:0000259" key="4">
    <source>
        <dbReference type="PROSITE" id="PS50850"/>
    </source>
</evidence>
<feature type="transmembrane region" description="Helical" evidence="3">
    <location>
        <begin position="241"/>
        <end position="262"/>
    </location>
</feature>
<name>A0A210QMV9_MIZYE</name>
<comment type="caution">
    <text evidence="5">The sequence shown here is derived from an EMBL/GenBank/DDBJ whole genome shotgun (WGS) entry which is preliminary data.</text>
</comment>
<dbReference type="PANTHER" id="PTHR11360">
    <property type="entry name" value="MONOCARBOXYLATE TRANSPORTER"/>
    <property type="match status" value="1"/>
</dbReference>
<evidence type="ECO:0000256" key="3">
    <source>
        <dbReference type="SAM" id="Phobius"/>
    </source>
</evidence>
<feature type="transmembrane region" description="Helical" evidence="3">
    <location>
        <begin position="528"/>
        <end position="550"/>
    </location>
</feature>
<gene>
    <name evidence="5" type="ORF">KP79_PYT23505</name>
</gene>
<feature type="transmembrane region" description="Helical" evidence="3">
    <location>
        <begin position="116"/>
        <end position="136"/>
    </location>
</feature>
<comment type="subcellular location">
    <subcellularLocation>
        <location evidence="1">Membrane</location>
        <topology evidence="1">Multi-pass membrane protein</topology>
    </subcellularLocation>
</comment>
<dbReference type="PROSITE" id="PS50850">
    <property type="entry name" value="MFS"/>
    <property type="match status" value="1"/>
</dbReference>
<keyword evidence="3" id="KW-1133">Transmembrane helix</keyword>
<dbReference type="PANTHER" id="PTHR11360:SF310">
    <property type="entry name" value="MONOCARBOXYLATE TRANSPORTER 9-LIKE"/>
    <property type="match status" value="1"/>
</dbReference>
<accession>A0A210QMV9</accession>
<dbReference type="GO" id="GO:0016020">
    <property type="term" value="C:membrane"/>
    <property type="evidence" value="ECO:0007669"/>
    <property type="project" value="UniProtKB-SubCell"/>
</dbReference>
<dbReference type="InterPro" id="IPR020846">
    <property type="entry name" value="MFS_dom"/>
</dbReference>
<dbReference type="Pfam" id="PF07690">
    <property type="entry name" value="MFS_1"/>
    <property type="match status" value="1"/>
</dbReference>
<feature type="transmembrane region" description="Helical" evidence="3">
    <location>
        <begin position="406"/>
        <end position="424"/>
    </location>
</feature>
<feature type="transmembrane region" description="Helical" evidence="3">
    <location>
        <begin position="156"/>
        <end position="177"/>
    </location>
</feature>
<keyword evidence="3" id="KW-0472">Membrane</keyword>
<feature type="transmembrane region" description="Helical" evidence="3">
    <location>
        <begin position="496"/>
        <end position="516"/>
    </location>
</feature>
<feature type="transmembrane region" description="Helical" evidence="3">
    <location>
        <begin position="208"/>
        <end position="229"/>
    </location>
</feature>
<evidence type="ECO:0000313" key="5">
    <source>
        <dbReference type="EMBL" id="OWF50041.1"/>
    </source>
</evidence>